<protein>
    <recommendedName>
        <fullName evidence="6">Ubiquitin-like protease family profile domain-containing protein</fullName>
    </recommendedName>
</protein>
<evidence type="ECO:0000259" key="6">
    <source>
        <dbReference type="PROSITE" id="PS50600"/>
    </source>
</evidence>
<organism evidence="7 8">
    <name type="scientific">Nephila pilipes</name>
    <name type="common">Giant wood spider</name>
    <name type="synonym">Nephila maculata</name>
    <dbReference type="NCBI Taxonomy" id="299642"/>
    <lineage>
        <taxon>Eukaryota</taxon>
        <taxon>Metazoa</taxon>
        <taxon>Ecdysozoa</taxon>
        <taxon>Arthropoda</taxon>
        <taxon>Chelicerata</taxon>
        <taxon>Arachnida</taxon>
        <taxon>Araneae</taxon>
        <taxon>Araneomorphae</taxon>
        <taxon>Entelegynae</taxon>
        <taxon>Araneoidea</taxon>
        <taxon>Nephilidae</taxon>
        <taxon>Nephila</taxon>
    </lineage>
</organism>
<dbReference type="InterPro" id="IPR038765">
    <property type="entry name" value="Papain-like_cys_pep_sf"/>
</dbReference>
<dbReference type="AlphaFoldDB" id="A0A8X6PG71"/>
<dbReference type="EMBL" id="BMAW01019678">
    <property type="protein sequence ID" value="GFT64767.1"/>
    <property type="molecule type" value="Genomic_DNA"/>
</dbReference>
<evidence type="ECO:0000256" key="5">
    <source>
        <dbReference type="ARBA" id="ARBA00022801"/>
    </source>
</evidence>
<evidence type="ECO:0000256" key="1">
    <source>
        <dbReference type="ARBA" id="ARBA00005234"/>
    </source>
</evidence>
<evidence type="ECO:0000313" key="7">
    <source>
        <dbReference type="EMBL" id="GFT64767.1"/>
    </source>
</evidence>
<evidence type="ECO:0000256" key="3">
    <source>
        <dbReference type="ARBA" id="ARBA00022670"/>
    </source>
</evidence>
<accession>A0A8X6PG71</accession>
<dbReference type="GO" id="GO:0016926">
    <property type="term" value="P:protein desumoylation"/>
    <property type="evidence" value="ECO:0007669"/>
    <property type="project" value="TreeGrafter"/>
</dbReference>
<dbReference type="GO" id="GO:0005737">
    <property type="term" value="C:cytoplasm"/>
    <property type="evidence" value="ECO:0007669"/>
    <property type="project" value="TreeGrafter"/>
</dbReference>
<feature type="domain" description="Ubiquitin-like protease family profile" evidence="6">
    <location>
        <begin position="1"/>
        <end position="74"/>
    </location>
</feature>
<dbReference type="GO" id="GO:0006508">
    <property type="term" value="P:proteolysis"/>
    <property type="evidence" value="ECO:0007669"/>
    <property type="project" value="UniProtKB-KW"/>
</dbReference>
<evidence type="ECO:0000256" key="2">
    <source>
        <dbReference type="ARBA" id="ARBA00022553"/>
    </source>
</evidence>
<name>A0A8X6PG71_NEPPI</name>
<dbReference type="Gene3D" id="3.30.310.130">
    <property type="entry name" value="Ubiquitin-related"/>
    <property type="match status" value="1"/>
</dbReference>
<sequence length="74" mass="8731">IIEDPFEQVRNWTKDVKLFEKDYIIMSVNENHHWYLVIACFPGSVPNFPVESEMKPNDHATNGVLHSYKTCMYL</sequence>
<gene>
    <name evidence="7" type="ORF">NPIL_585921</name>
</gene>
<comment type="similarity">
    <text evidence="1">Belongs to the peptidase C48 family.</text>
</comment>
<keyword evidence="4" id="KW-0833">Ubl conjugation pathway</keyword>
<evidence type="ECO:0000256" key="4">
    <source>
        <dbReference type="ARBA" id="ARBA00022786"/>
    </source>
</evidence>
<dbReference type="SUPFAM" id="SSF54001">
    <property type="entry name" value="Cysteine proteinases"/>
    <property type="match status" value="1"/>
</dbReference>
<keyword evidence="8" id="KW-1185">Reference proteome</keyword>
<dbReference type="PANTHER" id="PTHR46896:SF3">
    <property type="entry name" value="FI06413P-RELATED"/>
    <property type="match status" value="1"/>
</dbReference>
<comment type="caution">
    <text evidence="7">The sequence shown here is derived from an EMBL/GenBank/DDBJ whole genome shotgun (WGS) entry which is preliminary data.</text>
</comment>
<keyword evidence="5" id="KW-0378">Hydrolase</keyword>
<dbReference type="GO" id="GO:0005634">
    <property type="term" value="C:nucleus"/>
    <property type="evidence" value="ECO:0007669"/>
    <property type="project" value="TreeGrafter"/>
</dbReference>
<dbReference type="InterPro" id="IPR051947">
    <property type="entry name" value="Sentrin-specific_protease"/>
</dbReference>
<keyword evidence="3" id="KW-0645">Protease</keyword>
<keyword evidence="2" id="KW-0597">Phosphoprotein</keyword>
<reference evidence="7" key="1">
    <citation type="submission" date="2020-08" db="EMBL/GenBank/DDBJ databases">
        <title>Multicomponent nature underlies the extraordinary mechanical properties of spider dragline silk.</title>
        <authorList>
            <person name="Kono N."/>
            <person name="Nakamura H."/>
            <person name="Mori M."/>
            <person name="Yoshida Y."/>
            <person name="Ohtoshi R."/>
            <person name="Malay A.D."/>
            <person name="Moran D.A.P."/>
            <person name="Tomita M."/>
            <person name="Numata K."/>
            <person name="Arakawa K."/>
        </authorList>
    </citation>
    <scope>NUCLEOTIDE SEQUENCE</scope>
</reference>
<dbReference type="GO" id="GO:0070139">
    <property type="term" value="F:SUMO-specific endopeptidase activity"/>
    <property type="evidence" value="ECO:0007669"/>
    <property type="project" value="TreeGrafter"/>
</dbReference>
<proteinExistence type="inferred from homology"/>
<dbReference type="PANTHER" id="PTHR46896">
    <property type="entry name" value="SENTRIN-SPECIFIC PROTEASE"/>
    <property type="match status" value="1"/>
</dbReference>
<dbReference type="Proteomes" id="UP000887013">
    <property type="component" value="Unassembled WGS sequence"/>
</dbReference>
<dbReference type="OrthoDB" id="9993754at2759"/>
<dbReference type="PROSITE" id="PS50600">
    <property type="entry name" value="ULP_PROTEASE"/>
    <property type="match status" value="1"/>
</dbReference>
<dbReference type="InterPro" id="IPR003653">
    <property type="entry name" value="Peptidase_C48_C"/>
</dbReference>
<feature type="non-terminal residue" evidence="7">
    <location>
        <position position="1"/>
    </location>
</feature>
<evidence type="ECO:0000313" key="8">
    <source>
        <dbReference type="Proteomes" id="UP000887013"/>
    </source>
</evidence>